<dbReference type="OrthoDB" id="417697at2759"/>
<dbReference type="Pfam" id="PF13847">
    <property type="entry name" value="Methyltransf_31"/>
    <property type="match status" value="1"/>
</dbReference>
<dbReference type="PANTHER" id="PTHR43591">
    <property type="entry name" value="METHYLTRANSFERASE"/>
    <property type="match status" value="1"/>
</dbReference>
<dbReference type="InterPro" id="IPR025714">
    <property type="entry name" value="Methyltranfer_dom"/>
</dbReference>
<feature type="domain" description="Methyltransferase" evidence="1">
    <location>
        <begin position="49"/>
        <end position="159"/>
    </location>
</feature>
<dbReference type="InterPro" id="IPR029063">
    <property type="entry name" value="SAM-dependent_MTases_sf"/>
</dbReference>
<evidence type="ECO:0000313" key="3">
    <source>
        <dbReference type="Proteomes" id="UP000054337"/>
    </source>
</evidence>
<proteinExistence type="predicted"/>
<dbReference type="GeneID" id="26250029"/>
<dbReference type="SUPFAM" id="SSF53335">
    <property type="entry name" value="S-adenosyl-L-methionine-dependent methyltransferases"/>
    <property type="match status" value="1"/>
</dbReference>
<protein>
    <recommendedName>
        <fullName evidence="1">Methyltransferase domain-containing protein</fullName>
    </recommendedName>
</protein>
<dbReference type="EMBL" id="KI968692">
    <property type="protein sequence ID" value="EUN32655.1"/>
    <property type="molecule type" value="Genomic_DNA"/>
</dbReference>
<dbReference type="Gene3D" id="3.40.50.150">
    <property type="entry name" value="Vaccinia Virus protein VP39"/>
    <property type="match status" value="1"/>
</dbReference>
<dbReference type="CDD" id="cd02440">
    <property type="entry name" value="AdoMet_MTases"/>
    <property type="match status" value="1"/>
</dbReference>
<accession>W7F3H9</accession>
<evidence type="ECO:0000259" key="1">
    <source>
        <dbReference type="Pfam" id="PF13847"/>
    </source>
</evidence>
<dbReference type="AlphaFoldDB" id="W7F3H9"/>
<dbReference type="HOGENOM" id="CLU_010595_9_3_1"/>
<gene>
    <name evidence="2" type="ORF">COCVIDRAFT_11169</name>
</gene>
<dbReference type="Proteomes" id="UP000054337">
    <property type="component" value="Unassembled WGS sequence"/>
</dbReference>
<dbReference type="RefSeq" id="XP_014562224.1">
    <property type="nucleotide sequence ID" value="XM_014706738.1"/>
</dbReference>
<organism evidence="2 3">
    <name type="scientific">Bipolaris victoriae (strain FI3)</name>
    <name type="common">Victoria blight of oats agent</name>
    <name type="synonym">Cochliobolus victoriae</name>
    <dbReference type="NCBI Taxonomy" id="930091"/>
    <lineage>
        <taxon>Eukaryota</taxon>
        <taxon>Fungi</taxon>
        <taxon>Dikarya</taxon>
        <taxon>Ascomycota</taxon>
        <taxon>Pezizomycotina</taxon>
        <taxon>Dothideomycetes</taxon>
        <taxon>Pleosporomycetidae</taxon>
        <taxon>Pleosporales</taxon>
        <taxon>Pleosporineae</taxon>
        <taxon>Pleosporaceae</taxon>
        <taxon>Bipolaris</taxon>
    </lineage>
</organism>
<evidence type="ECO:0000313" key="2">
    <source>
        <dbReference type="EMBL" id="EUN32655.1"/>
    </source>
</evidence>
<keyword evidence="3" id="KW-1185">Reference proteome</keyword>
<name>W7F3H9_BIPV3</name>
<reference evidence="2 3" key="1">
    <citation type="journal article" date="2013" name="PLoS Genet.">
        <title>Comparative genome structure, secondary metabolite, and effector coding capacity across Cochliobolus pathogens.</title>
        <authorList>
            <person name="Condon B.J."/>
            <person name="Leng Y."/>
            <person name="Wu D."/>
            <person name="Bushley K.E."/>
            <person name="Ohm R.A."/>
            <person name="Otillar R."/>
            <person name="Martin J."/>
            <person name="Schackwitz W."/>
            <person name="Grimwood J."/>
            <person name="MohdZainudin N."/>
            <person name="Xue C."/>
            <person name="Wang R."/>
            <person name="Manning V.A."/>
            <person name="Dhillon B."/>
            <person name="Tu Z.J."/>
            <person name="Steffenson B.J."/>
            <person name="Salamov A."/>
            <person name="Sun H."/>
            <person name="Lowry S."/>
            <person name="LaButti K."/>
            <person name="Han J."/>
            <person name="Copeland A."/>
            <person name="Lindquist E."/>
            <person name="Barry K."/>
            <person name="Schmutz J."/>
            <person name="Baker S.E."/>
            <person name="Ciuffetti L.M."/>
            <person name="Grigoriev I.V."/>
            <person name="Zhong S."/>
            <person name="Turgeon B.G."/>
        </authorList>
    </citation>
    <scope>NUCLEOTIDE SEQUENCE [LARGE SCALE GENOMIC DNA]</scope>
    <source>
        <strain evidence="2 3">FI3</strain>
    </source>
</reference>
<sequence length="281" mass="31663">MVVPKEDYTYIMPDNQEEIDRLRNQHEWVKGSTGGVLLFAPLEHKGLPLKVLDSATADGLWCLDVARELPQASFVGFDIADHLFPSAERLPQNLDLKLVKADLMDDFPSAWNDCFDLVHQRFIWASLPNPAQALEHLIKATKRGGWVQLVDVDLVSYPESQHQPHAFSTLRKLARALFADPTAAGKQAQWLKDSGLVNVDHTVFDIAAGSGHKDPELGLKGSKNIREVMEMFMQAYVQHHGDRLGLETNEWEDLPSEITKEMETCHLTVRIHVAWGQKSLN</sequence>